<sequence>MMGHGMCIPSVALYTKEQITDYGVKPLIRFGSFGMVRDVAIDMGANTDSKSNRGSRWPLRRRRRVWRPRHGHLYSVRSHPERRLARKR</sequence>
<keyword evidence="2" id="KW-1185">Reference proteome</keyword>
<evidence type="ECO:0000313" key="1">
    <source>
        <dbReference type="EMBL" id="BBI49213.1"/>
    </source>
</evidence>
<gene>
    <name evidence="1" type="ORF">HORIV_16340</name>
</gene>
<protein>
    <submittedName>
        <fullName evidence="1">Uncharacterized protein</fullName>
    </submittedName>
</protein>
<dbReference type="SUPFAM" id="SSF53167">
    <property type="entry name" value="Purine and uridine phosphorylases"/>
    <property type="match status" value="1"/>
</dbReference>
<accession>A0ABN5WWD0</accession>
<evidence type="ECO:0000313" key="2">
    <source>
        <dbReference type="Proteomes" id="UP000289555"/>
    </source>
</evidence>
<reference evidence="2" key="1">
    <citation type="journal article" date="2019" name="Microbiol. Resour. Announc.">
        <title>Complete Genome Sequence of Halomonas olivaria, a Moderately Halophilic Bacterium Isolated from Olive Processing Effluents, Obtained by Nanopore Sequencing.</title>
        <authorList>
            <person name="Nagata S."/>
            <person name="Ii K.M."/>
            <person name="Tsukimi T."/>
            <person name="Miura M.C."/>
            <person name="Galipon J."/>
            <person name="Arakawa K."/>
        </authorList>
    </citation>
    <scope>NUCLEOTIDE SEQUENCE [LARGE SCALE GENOMIC DNA]</scope>
    <source>
        <strain evidence="2">TYRC17</strain>
    </source>
</reference>
<proteinExistence type="predicted"/>
<dbReference type="Proteomes" id="UP000289555">
    <property type="component" value="Chromosome"/>
</dbReference>
<organism evidence="1 2">
    <name type="scientific">Vreelandella olivaria</name>
    <dbReference type="NCBI Taxonomy" id="390919"/>
    <lineage>
        <taxon>Bacteria</taxon>
        <taxon>Pseudomonadati</taxon>
        <taxon>Pseudomonadota</taxon>
        <taxon>Gammaproteobacteria</taxon>
        <taxon>Oceanospirillales</taxon>
        <taxon>Halomonadaceae</taxon>
        <taxon>Vreelandella</taxon>
    </lineage>
</organism>
<dbReference type="EMBL" id="AP019416">
    <property type="protein sequence ID" value="BBI49213.1"/>
    <property type="molecule type" value="Genomic_DNA"/>
</dbReference>
<name>A0ABN5WWD0_9GAMM</name>
<dbReference type="InterPro" id="IPR035994">
    <property type="entry name" value="Nucleoside_phosphorylase_sf"/>
</dbReference>